<evidence type="ECO:0000256" key="2">
    <source>
        <dbReference type="ARBA" id="ARBA00022598"/>
    </source>
</evidence>
<dbReference type="GO" id="GO:0005324">
    <property type="term" value="F:long-chain fatty acid transmembrane transporter activity"/>
    <property type="evidence" value="ECO:0007669"/>
    <property type="project" value="TreeGrafter"/>
</dbReference>
<organism evidence="7 8">
    <name type="scientific">Rhodococcoides kyotonense</name>
    <dbReference type="NCBI Taxonomy" id="398843"/>
    <lineage>
        <taxon>Bacteria</taxon>
        <taxon>Bacillati</taxon>
        <taxon>Actinomycetota</taxon>
        <taxon>Actinomycetes</taxon>
        <taxon>Mycobacteriales</taxon>
        <taxon>Nocardiaceae</taxon>
        <taxon>Rhodococcoides</taxon>
    </lineage>
</organism>
<evidence type="ECO:0000259" key="5">
    <source>
        <dbReference type="Pfam" id="PF00501"/>
    </source>
</evidence>
<dbReference type="Proteomes" id="UP000198327">
    <property type="component" value="Unassembled WGS sequence"/>
</dbReference>
<gene>
    <name evidence="7" type="ORF">SAMN05421642_13048</name>
</gene>
<evidence type="ECO:0000256" key="4">
    <source>
        <dbReference type="ARBA" id="ARBA00022840"/>
    </source>
</evidence>
<dbReference type="EMBL" id="FZOW01000030">
    <property type="protein sequence ID" value="SNT50556.1"/>
    <property type="molecule type" value="Genomic_DNA"/>
</dbReference>
<sequence>MNTVAELLLARRDDTDTALLFEDRRIPWATHVTTSAQWAHCLESMLDDGPPHVGVLLDNVPEFSFLLGAAALGPIVLVCLNSTRPRPAVLDDARRTDCQLILTDASHRHLVDDASDITVVDVGSAAWRDCVRRAPSTVPDAPGADDLMALVFTSGTGGDPKAVRCTQSKIAIPGSMLADRFDLGRGDTVYVSMPLFHSNAIMAGWAVALAAGASLALRQTFSASGFLPDIRKFGATYANYVGTPLSYVLATPPHADDSDNPLRVVYGNEATPSAAIEFAQRFGVLVVDGFGSSEGGISIARTPDTPPDALGPIPDGVEVLDSDGRACATGVVGELVNTVGPGMFYGYYRNAEADADRIRGGMYFSGDLAYVDSNGFVYFAGRSSGWMRIRGENVGTAPIERILLRHPGIRAASVYGVPTDGPGDDAMAAIVAPEDIMDEFDAFLTAQSDLALRTWPRWVRVCTDLPRTASHKVLARELRRQGRDTDDPVWWSPEPGAPYRRYAIELPVESTLIHKRK</sequence>
<keyword evidence="2" id="KW-0436">Ligase</keyword>
<evidence type="ECO:0000256" key="3">
    <source>
        <dbReference type="ARBA" id="ARBA00022741"/>
    </source>
</evidence>
<keyword evidence="4" id="KW-0067">ATP-binding</keyword>
<protein>
    <submittedName>
        <fullName evidence="7">Fatty-acyl-CoA synthase</fullName>
    </submittedName>
</protein>
<dbReference type="AlphaFoldDB" id="A0A239N6K6"/>
<evidence type="ECO:0000256" key="1">
    <source>
        <dbReference type="ARBA" id="ARBA00006432"/>
    </source>
</evidence>
<keyword evidence="8" id="KW-1185">Reference proteome</keyword>
<evidence type="ECO:0000259" key="6">
    <source>
        <dbReference type="Pfam" id="PF13193"/>
    </source>
</evidence>
<proteinExistence type="inferred from homology"/>
<evidence type="ECO:0000313" key="8">
    <source>
        <dbReference type="Proteomes" id="UP000198327"/>
    </source>
</evidence>
<dbReference type="InterPro" id="IPR000873">
    <property type="entry name" value="AMP-dep_synth/lig_dom"/>
</dbReference>
<dbReference type="Pfam" id="PF00501">
    <property type="entry name" value="AMP-binding"/>
    <property type="match status" value="1"/>
</dbReference>
<evidence type="ECO:0000313" key="7">
    <source>
        <dbReference type="EMBL" id="SNT50556.1"/>
    </source>
</evidence>
<dbReference type="InterPro" id="IPR025110">
    <property type="entry name" value="AMP-bd_C"/>
</dbReference>
<dbReference type="GO" id="GO:0044539">
    <property type="term" value="P:long-chain fatty acid import into cell"/>
    <property type="evidence" value="ECO:0007669"/>
    <property type="project" value="TreeGrafter"/>
</dbReference>
<feature type="domain" description="AMP-dependent synthetase/ligase" evidence="5">
    <location>
        <begin position="11"/>
        <end position="348"/>
    </location>
</feature>
<dbReference type="GO" id="GO:0004467">
    <property type="term" value="F:long-chain fatty acid-CoA ligase activity"/>
    <property type="evidence" value="ECO:0007669"/>
    <property type="project" value="TreeGrafter"/>
</dbReference>
<dbReference type="PANTHER" id="PTHR43107:SF15">
    <property type="entry name" value="FATTY ACID TRANSPORT PROTEIN 3, ISOFORM A"/>
    <property type="match status" value="1"/>
</dbReference>
<reference evidence="8" key="1">
    <citation type="submission" date="2017-06" db="EMBL/GenBank/DDBJ databases">
        <authorList>
            <person name="Varghese N."/>
            <person name="Submissions S."/>
        </authorList>
    </citation>
    <scope>NUCLEOTIDE SEQUENCE [LARGE SCALE GENOMIC DNA]</scope>
    <source>
        <strain evidence="8">JCM 23211</strain>
    </source>
</reference>
<dbReference type="Gene3D" id="3.30.300.30">
    <property type="match status" value="1"/>
</dbReference>
<dbReference type="GO" id="GO:0005886">
    <property type="term" value="C:plasma membrane"/>
    <property type="evidence" value="ECO:0007669"/>
    <property type="project" value="TreeGrafter"/>
</dbReference>
<dbReference type="InterPro" id="IPR042099">
    <property type="entry name" value="ANL_N_sf"/>
</dbReference>
<dbReference type="Gene3D" id="3.40.50.12780">
    <property type="entry name" value="N-terminal domain of ligase-like"/>
    <property type="match status" value="1"/>
</dbReference>
<dbReference type="SUPFAM" id="SSF56801">
    <property type="entry name" value="Acetyl-CoA synthetase-like"/>
    <property type="match status" value="1"/>
</dbReference>
<comment type="similarity">
    <text evidence="1">Belongs to the ATP-dependent AMP-binding enzyme family.</text>
</comment>
<dbReference type="InterPro" id="IPR045851">
    <property type="entry name" value="AMP-bd_C_sf"/>
</dbReference>
<dbReference type="GO" id="GO:0005524">
    <property type="term" value="F:ATP binding"/>
    <property type="evidence" value="ECO:0007669"/>
    <property type="project" value="UniProtKB-KW"/>
</dbReference>
<dbReference type="OrthoDB" id="9803968at2"/>
<dbReference type="Pfam" id="PF13193">
    <property type="entry name" value="AMP-binding_C"/>
    <property type="match status" value="1"/>
</dbReference>
<keyword evidence="3" id="KW-0547">Nucleotide-binding</keyword>
<accession>A0A239N6K6</accession>
<dbReference type="RefSeq" id="WP_089252537.1">
    <property type="nucleotide sequence ID" value="NZ_FZOW01000030.1"/>
</dbReference>
<dbReference type="PANTHER" id="PTHR43107">
    <property type="entry name" value="LONG-CHAIN FATTY ACID TRANSPORT PROTEIN"/>
    <property type="match status" value="1"/>
</dbReference>
<feature type="domain" description="AMP-binding enzyme C-terminal" evidence="6">
    <location>
        <begin position="399"/>
        <end position="472"/>
    </location>
</feature>
<name>A0A239N6K6_9NOCA</name>